<feature type="binding site" evidence="4">
    <location>
        <position position="134"/>
    </location>
    <ligand>
        <name>S-adenosyl-L-methionine</name>
        <dbReference type="ChEBI" id="CHEBI:59789"/>
    </ligand>
</feature>
<keyword evidence="4" id="KW-0460">Magnesium</keyword>
<proteinExistence type="inferred from homology"/>
<feature type="binding site" evidence="4">
    <location>
        <position position="161"/>
    </location>
    <ligand>
        <name>Mg(2+)</name>
        <dbReference type="ChEBI" id="CHEBI:18420"/>
    </ligand>
</feature>
<comment type="caution">
    <text evidence="5">The sequence shown here is derived from an EMBL/GenBank/DDBJ whole genome shotgun (WGS) entry which is preliminary data.</text>
</comment>
<reference evidence="5" key="2">
    <citation type="journal article" date="2021" name="PeerJ">
        <title>Extensive microbial diversity within the chicken gut microbiome revealed by metagenomics and culture.</title>
        <authorList>
            <person name="Gilroy R."/>
            <person name="Ravi A."/>
            <person name="Getino M."/>
            <person name="Pursley I."/>
            <person name="Horton D.L."/>
            <person name="Alikhan N.F."/>
            <person name="Baker D."/>
            <person name="Gharbi K."/>
            <person name="Hall N."/>
            <person name="Watson M."/>
            <person name="Adriaenssens E.M."/>
            <person name="Foster-Nyarko E."/>
            <person name="Jarju S."/>
            <person name="Secka A."/>
            <person name="Antonio M."/>
            <person name="Oren A."/>
            <person name="Chaudhuri R.R."/>
            <person name="La Ragione R."/>
            <person name="Hildebrand F."/>
            <person name="Pallen M.J."/>
        </authorList>
    </citation>
    <scope>NUCLEOTIDE SEQUENCE</scope>
    <source>
        <strain evidence="5">ChiHcec3-6078</strain>
    </source>
</reference>
<dbReference type="GO" id="GO:0000287">
    <property type="term" value="F:magnesium ion binding"/>
    <property type="evidence" value="ECO:0007669"/>
    <property type="project" value="UniProtKB-UniRule"/>
</dbReference>
<dbReference type="GO" id="GO:0030488">
    <property type="term" value="P:tRNA methylation"/>
    <property type="evidence" value="ECO:0007669"/>
    <property type="project" value="UniProtKB-UniRule"/>
</dbReference>
<evidence type="ECO:0000256" key="2">
    <source>
        <dbReference type="ARBA" id="ARBA00022679"/>
    </source>
</evidence>
<evidence type="ECO:0000313" key="6">
    <source>
        <dbReference type="Proteomes" id="UP000824090"/>
    </source>
</evidence>
<feature type="binding site" evidence="4">
    <location>
        <position position="84"/>
    </location>
    <ligand>
        <name>S-adenosyl-L-methionine</name>
        <dbReference type="ChEBI" id="CHEBI:59789"/>
    </ligand>
</feature>
<evidence type="ECO:0000256" key="4">
    <source>
        <dbReference type="HAMAP-Rule" id="MF_02217"/>
    </source>
</evidence>
<dbReference type="EC" id="2.1.1.-" evidence="4"/>
<dbReference type="PANTHER" id="PTHR10509">
    <property type="entry name" value="O-METHYLTRANSFERASE-RELATED"/>
    <property type="match status" value="1"/>
</dbReference>
<sequence>MNITNNIVTAYIDTLYRCDNENLKRLREFAEEKRIPVILKDSESLIVNLLRIKKPERLLEIGAAIGYSSCCFADSCGCMVTTVESDEEYYKAAKNNIESLGFSGQVDILLGDAREVLKNIEIPEGGIFDAVFIDAAKSHYREFWDLAVPLCRDDAVIICDNVLMKAMTASDDYDPKKRYKTSIRKMRDFVNYITRLDYADTCVLPVGDGISVSVIGSGGTSDER</sequence>
<dbReference type="InterPro" id="IPR050362">
    <property type="entry name" value="Cation-dep_OMT"/>
</dbReference>
<dbReference type="PANTHER" id="PTHR10509:SF14">
    <property type="entry name" value="CAFFEOYL-COA O-METHYLTRANSFERASE 3-RELATED"/>
    <property type="match status" value="1"/>
</dbReference>
<evidence type="ECO:0000256" key="3">
    <source>
        <dbReference type="ARBA" id="ARBA00022691"/>
    </source>
</evidence>
<keyword evidence="3 4" id="KW-0949">S-adenosyl-L-methionine</keyword>
<dbReference type="Proteomes" id="UP000824090">
    <property type="component" value="Unassembled WGS sequence"/>
</dbReference>
<dbReference type="InterPro" id="IPR002935">
    <property type="entry name" value="SAM_O-MeTrfase"/>
</dbReference>
<feature type="binding site" evidence="4">
    <location>
        <position position="68"/>
    </location>
    <ligand>
        <name>S-adenosyl-L-methionine</name>
        <dbReference type="ChEBI" id="CHEBI:59789"/>
    </ligand>
</feature>
<keyword evidence="1 4" id="KW-0489">Methyltransferase</keyword>
<comment type="similarity">
    <text evidence="4">Belongs to the class I-like SAM-binding methyltransferase superfamily. Cation-dependent O-methyltransferase family.</text>
</comment>
<keyword evidence="4" id="KW-0479">Metal-binding</keyword>
<evidence type="ECO:0000313" key="5">
    <source>
        <dbReference type="EMBL" id="HIU25683.1"/>
    </source>
</evidence>
<feature type="binding site" evidence="4">
    <location>
        <begin position="112"/>
        <end position="113"/>
    </location>
    <ligand>
        <name>S-adenosyl-L-methionine</name>
        <dbReference type="ChEBI" id="CHEBI:59789"/>
    </ligand>
</feature>
<evidence type="ECO:0000256" key="1">
    <source>
        <dbReference type="ARBA" id="ARBA00022603"/>
    </source>
</evidence>
<dbReference type="GO" id="GO:0008171">
    <property type="term" value="F:O-methyltransferase activity"/>
    <property type="evidence" value="ECO:0007669"/>
    <property type="project" value="InterPro"/>
</dbReference>
<dbReference type="GO" id="GO:0016300">
    <property type="term" value="F:tRNA (uridine) methyltransferase activity"/>
    <property type="evidence" value="ECO:0007669"/>
    <property type="project" value="UniProtKB-UniRule"/>
</dbReference>
<keyword evidence="2 4" id="KW-0808">Transferase</keyword>
<dbReference type="SUPFAM" id="SSF53335">
    <property type="entry name" value="S-adenosyl-L-methionine-dependent methyltransferases"/>
    <property type="match status" value="1"/>
</dbReference>
<gene>
    <name evidence="4" type="primary">trmR</name>
    <name evidence="5" type="ORF">IAC50_04245</name>
</gene>
<comment type="subunit">
    <text evidence="4">Homodimer.</text>
</comment>
<dbReference type="InterPro" id="IPR043675">
    <property type="entry name" value="TrmR_methyltr"/>
</dbReference>
<dbReference type="PROSITE" id="PS51682">
    <property type="entry name" value="SAM_OMT_I"/>
    <property type="match status" value="1"/>
</dbReference>
<dbReference type="Gene3D" id="3.40.50.150">
    <property type="entry name" value="Vaccinia Virus protein VP39"/>
    <property type="match status" value="1"/>
</dbReference>
<protein>
    <recommendedName>
        <fullName evidence="4">tRNA 5-hydroxyuridine methyltransferase</fullName>
        <ecNumber evidence="4">2.1.1.-</ecNumber>
    </recommendedName>
    <alternativeName>
        <fullName evidence="4">ho5U methyltransferase</fullName>
    </alternativeName>
</protein>
<feature type="binding site" evidence="4">
    <location>
        <position position="160"/>
    </location>
    <ligand>
        <name>Mg(2+)</name>
        <dbReference type="ChEBI" id="CHEBI:18420"/>
    </ligand>
</feature>
<comment type="catalytic activity">
    <reaction evidence="4">
        <text>5-hydroxyuridine(34) in tRNA + S-adenosyl-L-methionine = 5-methoxyuridine(34) in tRNA + S-adenosyl-L-homocysteine + H(+)</text>
        <dbReference type="Rhea" id="RHEA:60524"/>
        <dbReference type="Rhea" id="RHEA-COMP:13381"/>
        <dbReference type="Rhea" id="RHEA-COMP:15591"/>
        <dbReference type="ChEBI" id="CHEBI:15378"/>
        <dbReference type="ChEBI" id="CHEBI:57856"/>
        <dbReference type="ChEBI" id="CHEBI:59789"/>
        <dbReference type="ChEBI" id="CHEBI:136877"/>
        <dbReference type="ChEBI" id="CHEBI:143860"/>
    </reaction>
</comment>
<dbReference type="GO" id="GO:0008757">
    <property type="term" value="F:S-adenosylmethionine-dependent methyltransferase activity"/>
    <property type="evidence" value="ECO:0007669"/>
    <property type="project" value="TreeGrafter"/>
</dbReference>
<reference evidence="5" key="1">
    <citation type="submission" date="2020-10" db="EMBL/GenBank/DDBJ databases">
        <authorList>
            <person name="Gilroy R."/>
        </authorList>
    </citation>
    <scope>NUCLEOTIDE SEQUENCE</scope>
    <source>
        <strain evidence="5">ChiHcec3-6078</strain>
    </source>
</reference>
<accession>A0A9D1I1W2</accession>
<dbReference type="EMBL" id="DVMP01000080">
    <property type="protein sequence ID" value="HIU25683.1"/>
    <property type="molecule type" value="Genomic_DNA"/>
</dbReference>
<name>A0A9D1I1W2_9FIRM</name>
<feature type="binding site" evidence="4">
    <location>
        <position position="38"/>
    </location>
    <ligand>
        <name>S-adenosyl-L-methionine</name>
        <dbReference type="ChEBI" id="CHEBI:59789"/>
    </ligand>
</feature>
<keyword evidence="4" id="KW-0819">tRNA processing</keyword>
<dbReference type="CDD" id="cd02440">
    <property type="entry name" value="AdoMet_MTases"/>
    <property type="match status" value="1"/>
</dbReference>
<dbReference type="HAMAP" id="MF_02217">
    <property type="entry name" value="TrmR_methyltr"/>
    <property type="match status" value="1"/>
</dbReference>
<organism evidence="5 6">
    <name type="scientific">Candidatus Allocopromorpha excrementigallinarum</name>
    <dbReference type="NCBI Taxonomy" id="2840742"/>
    <lineage>
        <taxon>Bacteria</taxon>
        <taxon>Bacillati</taxon>
        <taxon>Bacillota</taxon>
        <taxon>Clostridia</taxon>
        <taxon>Eubacteriales</taxon>
        <taxon>Eubacteriaceae</taxon>
        <taxon>Eubacteriaceae incertae sedis</taxon>
        <taxon>Candidatus Allocopromorpha</taxon>
    </lineage>
</organism>
<dbReference type="Pfam" id="PF01596">
    <property type="entry name" value="Methyltransf_3"/>
    <property type="match status" value="1"/>
</dbReference>
<comment type="function">
    <text evidence="4">Catalyzes the methylation of 5-hydroxyuridine (ho5U) to form 5-methoxyuridine (mo5U) at position 34 in tRNAs.</text>
</comment>
<dbReference type="InterPro" id="IPR029063">
    <property type="entry name" value="SAM-dependent_MTases_sf"/>
</dbReference>
<feature type="binding site" evidence="4">
    <location>
        <position position="134"/>
    </location>
    <ligand>
        <name>Mg(2+)</name>
        <dbReference type="ChEBI" id="CHEBI:18420"/>
    </ligand>
</feature>
<dbReference type="AlphaFoldDB" id="A0A9D1I1W2"/>